<sequence length="416" mass="46569">MLSTFRRSTGFLSRICGPTEALKQSGRELVSPEMWILLNLYRNVFVKFSMMPFSFEISERVIHVDRLTRRKRLVSKCWSVLGPLHSLICFYLLSNMVSGSKLKSYDVLDILRPVACMYLGILPLTMMGMSYTISFCPQVAPSIVNCIPRLEEKFSELANTVCRRRPTVSNPHLEALIYIGIFAAPLAMMVLVPSAVVLNLDPLNIFFSTTCKDCVARMVTFYMTRILILTLLCVEIVKAGLAFLIVGMIVLLAASEGACKLDNCIKSGTVSKLGILRLYQELQIWNQHTNILFCYKAIPPLLFLGLIIVIFVNYATIKLFGVLPGMIYPAAPASSLGAAVLFMTLLPQAAKTHDNSSLFLASVKNYVIGKYERKVGYSLRPIGARCGPFGIIRYEWVSKFVETDLNYTLTALLTFR</sequence>
<feature type="transmembrane region" description="Helical" evidence="1">
    <location>
        <begin position="326"/>
        <end position="346"/>
    </location>
</feature>
<name>A0A226D0G5_FOLCA</name>
<feature type="transmembrane region" description="Helical" evidence="1">
    <location>
        <begin position="175"/>
        <end position="198"/>
    </location>
</feature>
<dbReference type="AlphaFoldDB" id="A0A226D0G5"/>
<gene>
    <name evidence="2" type="ORF">Fcan01_26566</name>
</gene>
<keyword evidence="1" id="KW-0812">Transmembrane</keyword>
<protein>
    <submittedName>
        <fullName evidence="2">Uncharacterized protein</fullName>
    </submittedName>
</protein>
<comment type="caution">
    <text evidence="2">The sequence shown here is derived from an EMBL/GenBank/DDBJ whole genome shotgun (WGS) entry which is preliminary data.</text>
</comment>
<evidence type="ECO:0000256" key="1">
    <source>
        <dbReference type="SAM" id="Phobius"/>
    </source>
</evidence>
<feature type="transmembrane region" description="Helical" evidence="1">
    <location>
        <begin position="226"/>
        <end position="253"/>
    </location>
</feature>
<dbReference type="EMBL" id="LNIX01000044">
    <property type="protein sequence ID" value="OXA38673.1"/>
    <property type="molecule type" value="Genomic_DNA"/>
</dbReference>
<feature type="transmembrane region" description="Helical" evidence="1">
    <location>
        <begin position="77"/>
        <end position="98"/>
    </location>
</feature>
<keyword evidence="1" id="KW-0472">Membrane</keyword>
<feature type="transmembrane region" description="Helical" evidence="1">
    <location>
        <begin position="301"/>
        <end position="320"/>
    </location>
</feature>
<feature type="transmembrane region" description="Helical" evidence="1">
    <location>
        <begin position="110"/>
        <end position="133"/>
    </location>
</feature>
<accession>A0A226D0G5</accession>
<keyword evidence="3" id="KW-1185">Reference proteome</keyword>
<organism evidence="2 3">
    <name type="scientific">Folsomia candida</name>
    <name type="common">Springtail</name>
    <dbReference type="NCBI Taxonomy" id="158441"/>
    <lineage>
        <taxon>Eukaryota</taxon>
        <taxon>Metazoa</taxon>
        <taxon>Ecdysozoa</taxon>
        <taxon>Arthropoda</taxon>
        <taxon>Hexapoda</taxon>
        <taxon>Collembola</taxon>
        <taxon>Entomobryomorpha</taxon>
        <taxon>Isotomoidea</taxon>
        <taxon>Isotomidae</taxon>
        <taxon>Proisotominae</taxon>
        <taxon>Folsomia</taxon>
    </lineage>
</organism>
<proteinExistence type="predicted"/>
<keyword evidence="1" id="KW-1133">Transmembrane helix</keyword>
<evidence type="ECO:0000313" key="3">
    <source>
        <dbReference type="Proteomes" id="UP000198287"/>
    </source>
</evidence>
<reference evidence="2 3" key="1">
    <citation type="submission" date="2015-12" db="EMBL/GenBank/DDBJ databases">
        <title>The genome of Folsomia candida.</title>
        <authorList>
            <person name="Faddeeva A."/>
            <person name="Derks M.F."/>
            <person name="Anvar Y."/>
            <person name="Smit S."/>
            <person name="Van Straalen N."/>
            <person name="Roelofs D."/>
        </authorList>
    </citation>
    <scope>NUCLEOTIDE SEQUENCE [LARGE SCALE GENOMIC DNA]</scope>
    <source>
        <strain evidence="2 3">VU population</strain>
        <tissue evidence="2">Whole body</tissue>
    </source>
</reference>
<dbReference type="Proteomes" id="UP000198287">
    <property type="component" value="Unassembled WGS sequence"/>
</dbReference>
<evidence type="ECO:0000313" key="2">
    <source>
        <dbReference type="EMBL" id="OXA38673.1"/>
    </source>
</evidence>